<dbReference type="Gene3D" id="3.30.420.40">
    <property type="match status" value="1"/>
</dbReference>
<dbReference type="GO" id="GO:0008894">
    <property type="term" value="F:guanosine-5'-triphosphate,3'-diphosphate diphosphatase activity"/>
    <property type="evidence" value="ECO:0007669"/>
    <property type="project" value="UniProtKB-EC"/>
</dbReference>
<dbReference type="CDD" id="cd24054">
    <property type="entry name" value="ASKHA_NBD_AaPPX-GppA_MtPPX2-like"/>
    <property type="match status" value="1"/>
</dbReference>
<accession>A0A840AJC0</accession>
<sequence>MDRADLVGKGVAARPPEGGAPGGGKRKGRRRSKKRGPVFAPGQPRPPAGRAEDARPAAQKAAPAAAPRPNSAVSNPVTMRSGGRDGLYAALDLGTNNCRLLIAQPRERGFRVVDAFSRIVRLGEGVGSSGRLGEAAMERAVEALRICSAKLKDRGVRRTRLVATEACRLADNGRTFLDRVRRETGLSLEIVSRETEARLAVSGCASLIDPTTNGALLFDIGGGSSELVWVDLTRPAERHRRRMSDRIRTWASLPVGVVTLSERHGGEMVTPDVFEAMVAEVADMLLAFPDAAALDTAVSAGKLHMLGTSGTVTTLAGVHLGLPRYDRRKVDGTWMSAGEVDRMMTLVTGMDYQARIANPCIGRERADLVLAGCAILEAIRRRWPCERLRVADRGLREGILVEMMTEDGVWRRPQTPRTERPA</sequence>
<dbReference type="PANTHER" id="PTHR30005:SF0">
    <property type="entry name" value="RETROGRADE REGULATION PROTEIN 2"/>
    <property type="match status" value="1"/>
</dbReference>
<dbReference type="InterPro" id="IPR050273">
    <property type="entry name" value="GppA/Ppx_hydrolase"/>
</dbReference>
<feature type="compositionally biased region" description="Low complexity" evidence="1">
    <location>
        <begin position="56"/>
        <end position="72"/>
    </location>
</feature>
<dbReference type="InterPro" id="IPR003695">
    <property type="entry name" value="Ppx_GppA_N"/>
</dbReference>
<dbReference type="Proteomes" id="UP000553963">
    <property type="component" value="Unassembled WGS sequence"/>
</dbReference>
<name>A0A840AJC0_9HYPH</name>
<gene>
    <name evidence="3" type="ORF">GGR25_000681</name>
</gene>
<evidence type="ECO:0000313" key="3">
    <source>
        <dbReference type="EMBL" id="MBB3929662.1"/>
    </source>
</evidence>
<dbReference type="GO" id="GO:0004309">
    <property type="term" value="F:exopolyphosphatase activity"/>
    <property type="evidence" value="ECO:0007669"/>
    <property type="project" value="UniProtKB-EC"/>
</dbReference>
<evidence type="ECO:0000256" key="1">
    <source>
        <dbReference type="SAM" id="MobiDB-lite"/>
    </source>
</evidence>
<dbReference type="EC" id="3.6.1.11" evidence="3"/>
<keyword evidence="4" id="KW-1185">Reference proteome</keyword>
<dbReference type="EMBL" id="JACIDS010000001">
    <property type="protein sequence ID" value="MBB3929662.1"/>
    <property type="molecule type" value="Genomic_DNA"/>
</dbReference>
<dbReference type="SUPFAM" id="SSF53067">
    <property type="entry name" value="Actin-like ATPase domain"/>
    <property type="match status" value="2"/>
</dbReference>
<dbReference type="PANTHER" id="PTHR30005">
    <property type="entry name" value="EXOPOLYPHOSPHATASE"/>
    <property type="match status" value="1"/>
</dbReference>
<feature type="region of interest" description="Disordered" evidence="1">
    <location>
        <begin position="1"/>
        <end position="80"/>
    </location>
</feature>
<proteinExistence type="predicted"/>
<dbReference type="RefSeq" id="WP_343067955.1">
    <property type="nucleotide sequence ID" value="NZ_JACIDS010000001.1"/>
</dbReference>
<feature type="domain" description="Ppx/GppA phosphatase N-terminal" evidence="2">
    <location>
        <begin position="102"/>
        <end position="405"/>
    </location>
</feature>
<evidence type="ECO:0000259" key="2">
    <source>
        <dbReference type="Pfam" id="PF02541"/>
    </source>
</evidence>
<organism evidence="3 4">
    <name type="scientific">Kaistia hirudinis</name>
    <dbReference type="NCBI Taxonomy" id="1293440"/>
    <lineage>
        <taxon>Bacteria</taxon>
        <taxon>Pseudomonadati</taxon>
        <taxon>Pseudomonadota</taxon>
        <taxon>Alphaproteobacteria</taxon>
        <taxon>Hyphomicrobiales</taxon>
        <taxon>Kaistiaceae</taxon>
        <taxon>Kaistia</taxon>
    </lineage>
</organism>
<dbReference type="Gene3D" id="3.30.420.150">
    <property type="entry name" value="Exopolyphosphatase. Domain 2"/>
    <property type="match status" value="1"/>
</dbReference>
<evidence type="ECO:0000313" key="4">
    <source>
        <dbReference type="Proteomes" id="UP000553963"/>
    </source>
</evidence>
<comment type="caution">
    <text evidence="3">The sequence shown here is derived from an EMBL/GenBank/DDBJ whole genome shotgun (WGS) entry which is preliminary data.</text>
</comment>
<reference evidence="3 4" key="1">
    <citation type="submission" date="2020-08" db="EMBL/GenBank/DDBJ databases">
        <title>Genomic Encyclopedia of Type Strains, Phase IV (KMG-IV): sequencing the most valuable type-strain genomes for metagenomic binning, comparative biology and taxonomic classification.</title>
        <authorList>
            <person name="Goeker M."/>
        </authorList>
    </citation>
    <scope>NUCLEOTIDE SEQUENCE [LARGE SCALE GENOMIC DNA]</scope>
    <source>
        <strain evidence="3 4">DSM 25966</strain>
    </source>
</reference>
<dbReference type="InterPro" id="IPR043129">
    <property type="entry name" value="ATPase_NBD"/>
</dbReference>
<keyword evidence="3" id="KW-0378">Hydrolase</keyword>
<dbReference type="AlphaFoldDB" id="A0A840AJC0"/>
<dbReference type="Pfam" id="PF02541">
    <property type="entry name" value="Ppx-GppA"/>
    <property type="match status" value="1"/>
</dbReference>
<feature type="compositionally biased region" description="Basic residues" evidence="1">
    <location>
        <begin position="24"/>
        <end position="36"/>
    </location>
</feature>
<dbReference type="EC" id="3.6.1.40" evidence="3"/>
<protein>
    <submittedName>
        <fullName evidence="3">Exopolyphosphatase/guanosine-5'-triphosphate, 3'-diphosphate pyrophosphatase</fullName>
        <ecNumber evidence="3">3.6.1.11</ecNumber>
        <ecNumber evidence="3">3.6.1.40</ecNumber>
    </submittedName>
</protein>